<dbReference type="NCBIfam" id="NF047752">
    <property type="entry name" value="MntA_antitoxin"/>
    <property type="match status" value="1"/>
</dbReference>
<evidence type="ECO:0000259" key="1">
    <source>
        <dbReference type="Pfam" id="PF18765"/>
    </source>
</evidence>
<dbReference type="PANTHER" id="PTHR43852:SF2">
    <property type="entry name" value="PROTEIN ADENYLYLTRANSFERASE MNTA"/>
    <property type="match status" value="1"/>
</dbReference>
<dbReference type="InterPro" id="IPR043519">
    <property type="entry name" value="NT_sf"/>
</dbReference>
<dbReference type="OrthoDB" id="9803106at2"/>
<evidence type="ECO:0000313" key="2">
    <source>
        <dbReference type="EMBL" id="SHF74135.1"/>
    </source>
</evidence>
<dbReference type="CDD" id="cd05403">
    <property type="entry name" value="NT_KNTase_like"/>
    <property type="match status" value="1"/>
</dbReference>
<proteinExistence type="predicted"/>
<protein>
    <submittedName>
        <fullName evidence="2">Predicted nucleotidyltransferase</fullName>
    </submittedName>
</protein>
<accession>A0A1M5E4L1</accession>
<dbReference type="InterPro" id="IPR052930">
    <property type="entry name" value="TA_antitoxin_MntA"/>
</dbReference>
<dbReference type="AlphaFoldDB" id="A0A1M5E4L1"/>
<gene>
    <name evidence="2" type="ORF">SAMN05444274_10881</name>
</gene>
<reference evidence="2 3" key="1">
    <citation type="submission" date="2016-11" db="EMBL/GenBank/DDBJ databases">
        <authorList>
            <person name="Jaros S."/>
            <person name="Januszkiewicz K."/>
            <person name="Wedrychowicz H."/>
        </authorList>
    </citation>
    <scope>NUCLEOTIDE SEQUENCE [LARGE SCALE GENOMIC DNA]</scope>
    <source>
        <strain evidence="2 3">DSM 26910</strain>
    </source>
</reference>
<dbReference type="Gene3D" id="3.30.460.10">
    <property type="entry name" value="Beta Polymerase, domain 2"/>
    <property type="match status" value="1"/>
</dbReference>
<keyword evidence="3" id="KW-1185">Reference proteome</keyword>
<keyword evidence="2" id="KW-0808">Transferase</keyword>
<dbReference type="RefSeq" id="WP_073002909.1">
    <property type="nucleotide sequence ID" value="NZ_FQUM01000008.1"/>
</dbReference>
<sequence>MLDRELETKIIDFLRERFDNLSGLYVFGSYATDLHTSQSDLELAFLSPDKISVADRRDMQKALATLIDINIDLIDLKEASVVLRAEILKAGKQIYSGNSYECDKFEMVTYSMYADISGINLRMTGSK</sequence>
<dbReference type="Proteomes" id="UP000184164">
    <property type="component" value="Unassembled WGS sequence"/>
</dbReference>
<dbReference type="EMBL" id="FQUM01000008">
    <property type="protein sequence ID" value="SHF74135.1"/>
    <property type="molecule type" value="Genomic_DNA"/>
</dbReference>
<organism evidence="2 3">
    <name type="scientific">Mariniphaga anaerophila</name>
    <dbReference type="NCBI Taxonomy" id="1484053"/>
    <lineage>
        <taxon>Bacteria</taxon>
        <taxon>Pseudomonadati</taxon>
        <taxon>Bacteroidota</taxon>
        <taxon>Bacteroidia</taxon>
        <taxon>Marinilabiliales</taxon>
        <taxon>Prolixibacteraceae</taxon>
        <taxon>Mariniphaga</taxon>
    </lineage>
</organism>
<evidence type="ECO:0000313" key="3">
    <source>
        <dbReference type="Proteomes" id="UP000184164"/>
    </source>
</evidence>
<name>A0A1M5E4L1_9BACT</name>
<dbReference type="Pfam" id="PF18765">
    <property type="entry name" value="Polbeta"/>
    <property type="match status" value="1"/>
</dbReference>
<dbReference type="GO" id="GO:0016740">
    <property type="term" value="F:transferase activity"/>
    <property type="evidence" value="ECO:0007669"/>
    <property type="project" value="UniProtKB-KW"/>
</dbReference>
<dbReference type="PANTHER" id="PTHR43852">
    <property type="entry name" value="NUCLEOTIDYLTRANSFERASE"/>
    <property type="match status" value="1"/>
</dbReference>
<feature type="domain" description="Polymerase beta nucleotidyltransferase" evidence="1">
    <location>
        <begin position="9"/>
        <end position="98"/>
    </location>
</feature>
<dbReference type="SUPFAM" id="SSF81301">
    <property type="entry name" value="Nucleotidyltransferase"/>
    <property type="match status" value="1"/>
</dbReference>
<dbReference type="InterPro" id="IPR041633">
    <property type="entry name" value="Polbeta"/>
</dbReference>